<dbReference type="InterPro" id="IPR050126">
    <property type="entry name" value="Ap4A_hydrolase"/>
</dbReference>
<evidence type="ECO:0000313" key="3">
    <source>
        <dbReference type="EMBL" id="SNR91430.1"/>
    </source>
</evidence>
<dbReference type="OrthoDB" id="9800565at2"/>
<dbReference type="InterPro" id="IPR011152">
    <property type="entry name" value="Pesterase_MJ0912"/>
</dbReference>
<dbReference type="InterPro" id="IPR029052">
    <property type="entry name" value="Metallo-depent_PP-like"/>
</dbReference>
<dbReference type="AlphaFoldDB" id="A0A239A794"/>
<dbReference type="RefSeq" id="WP_089323690.1">
    <property type="nucleotide sequence ID" value="NZ_FZOB01000016.1"/>
</dbReference>
<dbReference type="PIRSF" id="PIRSF000883">
    <property type="entry name" value="Pesterase_MJ0912"/>
    <property type="match status" value="1"/>
</dbReference>
<organism evidence="3 4">
    <name type="scientific">Desulfurobacterium atlanticum</name>
    <dbReference type="NCBI Taxonomy" id="240169"/>
    <lineage>
        <taxon>Bacteria</taxon>
        <taxon>Pseudomonadati</taxon>
        <taxon>Aquificota</taxon>
        <taxon>Aquificia</taxon>
        <taxon>Desulfurobacteriales</taxon>
        <taxon>Desulfurobacteriaceae</taxon>
        <taxon>Desulfurobacterium</taxon>
    </lineage>
</organism>
<dbReference type="PANTHER" id="PTHR42850:SF2">
    <property type="entry name" value="BLL5683 PROTEIN"/>
    <property type="match status" value="1"/>
</dbReference>
<dbReference type="SUPFAM" id="SSF56300">
    <property type="entry name" value="Metallo-dependent phosphatases"/>
    <property type="match status" value="1"/>
</dbReference>
<sequence>MKIGIISDIHANLHALQAVISDMEKEQIEEVWCLGDIINYGAFPNECCSWVMNNCSVSILGNHELMLLGYAEVDSPVVNECLNWTKKTISPRWIEYIKTLPLVYKNQNISIVHDNPLTPGSMIYILDNATATKSLLKQETDICFFGHTHIPIGYKLSSIGAETIKISYFSVKEGRFLINPGSVGQPRDNNPKASYGIYDSEEKNIKIKRIEYDVKAAAKSILEAGLPPIMAARLIKGI</sequence>
<name>A0A239A794_9BACT</name>
<accession>A0A239A794</accession>
<dbReference type="Proteomes" id="UP000198405">
    <property type="component" value="Unassembled WGS sequence"/>
</dbReference>
<dbReference type="InterPro" id="IPR024654">
    <property type="entry name" value="Calcineurin-like_PHP_lpxH"/>
</dbReference>
<reference evidence="4" key="1">
    <citation type="submission" date="2017-06" db="EMBL/GenBank/DDBJ databases">
        <authorList>
            <person name="Varghese N."/>
            <person name="Submissions S."/>
        </authorList>
    </citation>
    <scope>NUCLEOTIDE SEQUENCE [LARGE SCALE GENOMIC DNA]</scope>
    <source>
        <strain evidence="4">DSM 15668</strain>
    </source>
</reference>
<protein>
    <submittedName>
        <fullName evidence="3">Predicted phosphodiesterase</fullName>
    </submittedName>
</protein>
<dbReference type="Gene3D" id="3.60.21.10">
    <property type="match status" value="1"/>
</dbReference>
<dbReference type="GO" id="GO:0005737">
    <property type="term" value="C:cytoplasm"/>
    <property type="evidence" value="ECO:0007669"/>
    <property type="project" value="TreeGrafter"/>
</dbReference>
<proteinExistence type="inferred from homology"/>
<dbReference type="Pfam" id="PF12850">
    <property type="entry name" value="Metallophos_2"/>
    <property type="match status" value="1"/>
</dbReference>
<dbReference type="InterPro" id="IPR025660">
    <property type="entry name" value="Pept_his_AS"/>
</dbReference>
<evidence type="ECO:0000313" key="4">
    <source>
        <dbReference type="Proteomes" id="UP000198405"/>
    </source>
</evidence>
<evidence type="ECO:0000259" key="2">
    <source>
        <dbReference type="Pfam" id="PF12850"/>
    </source>
</evidence>
<dbReference type="PROSITE" id="PS00639">
    <property type="entry name" value="THIOL_PROTEASE_HIS"/>
    <property type="match status" value="1"/>
</dbReference>
<evidence type="ECO:0000256" key="1">
    <source>
        <dbReference type="ARBA" id="ARBA00008950"/>
    </source>
</evidence>
<gene>
    <name evidence="3" type="ORF">SAMN06265340_1168</name>
</gene>
<dbReference type="EMBL" id="FZOB01000016">
    <property type="protein sequence ID" value="SNR91430.1"/>
    <property type="molecule type" value="Genomic_DNA"/>
</dbReference>
<dbReference type="GO" id="GO:0016791">
    <property type="term" value="F:phosphatase activity"/>
    <property type="evidence" value="ECO:0007669"/>
    <property type="project" value="TreeGrafter"/>
</dbReference>
<keyword evidence="4" id="KW-1185">Reference proteome</keyword>
<comment type="similarity">
    <text evidence="1">Belongs to the metallophosphoesterase superfamily. YfcE family.</text>
</comment>
<dbReference type="PANTHER" id="PTHR42850">
    <property type="entry name" value="METALLOPHOSPHOESTERASE"/>
    <property type="match status" value="1"/>
</dbReference>
<feature type="domain" description="Calcineurin-like phosphoesterase" evidence="2">
    <location>
        <begin position="1"/>
        <end position="202"/>
    </location>
</feature>